<evidence type="ECO:0000313" key="1">
    <source>
        <dbReference type="EMBL" id="MEJ8824950.1"/>
    </source>
</evidence>
<comment type="caution">
    <text evidence="1">The sequence shown here is derived from an EMBL/GenBank/DDBJ whole genome shotgun (WGS) entry which is preliminary data.</text>
</comment>
<accession>A0ABU8W4H6</accession>
<reference evidence="1 2" key="1">
    <citation type="submission" date="2024-03" db="EMBL/GenBank/DDBJ databases">
        <title>Novel species of the genus Variovorax.</title>
        <authorList>
            <person name="Liu Q."/>
            <person name="Xin Y.-H."/>
        </authorList>
    </citation>
    <scope>NUCLEOTIDE SEQUENCE [LARGE SCALE GENOMIC DNA]</scope>
    <source>
        <strain evidence="1 2">KACC 18501</strain>
    </source>
</reference>
<dbReference type="RefSeq" id="WP_340365978.1">
    <property type="nucleotide sequence ID" value="NZ_JBBKZV010000018.1"/>
</dbReference>
<organism evidence="1 2">
    <name type="scientific">Variovorax humicola</name>
    <dbReference type="NCBI Taxonomy" id="1769758"/>
    <lineage>
        <taxon>Bacteria</taxon>
        <taxon>Pseudomonadati</taxon>
        <taxon>Pseudomonadota</taxon>
        <taxon>Betaproteobacteria</taxon>
        <taxon>Burkholderiales</taxon>
        <taxon>Comamonadaceae</taxon>
        <taxon>Variovorax</taxon>
    </lineage>
</organism>
<name>A0ABU8W4H6_9BURK</name>
<proteinExistence type="predicted"/>
<gene>
    <name evidence="1" type="ORF">WKW80_23465</name>
</gene>
<protein>
    <submittedName>
        <fullName evidence="1">Uncharacterized protein</fullName>
    </submittedName>
</protein>
<dbReference type="EMBL" id="JBBKZV010000018">
    <property type="protein sequence ID" value="MEJ8824950.1"/>
    <property type="molecule type" value="Genomic_DNA"/>
</dbReference>
<evidence type="ECO:0000313" key="2">
    <source>
        <dbReference type="Proteomes" id="UP001363010"/>
    </source>
</evidence>
<dbReference type="Proteomes" id="UP001363010">
    <property type="component" value="Unassembled WGS sequence"/>
</dbReference>
<sequence>MDFRRVAPEARHRFGAQAMVAKLLDPRRLEHSLTHDLHWAKVVQIKEGGVMIEGTELLFKGAKSAAIRCVQTWWCIVDREEGFAALDRMRAPGVTTGFHPNDD</sequence>
<keyword evidence="2" id="KW-1185">Reference proteome</keyword>